<protein>
    <recommendedName>
        <fullName evidence="1">DUF3108 domain-containing protein</fullName>
    </recommendedName>
</protein>
<accession>A0A3A4QUD8</accession>
<dbReference type="Pfam" id="PF21347">
    <property type="entry name" value="DUF3108_like"/>
    <property type="match status" value="1"/>
</dbReference>
<dbReference type="EMBL" id="QZJZ01000097">
    <property type="protein sequence ID" value="RJP56289.1"/>
    <property type="molecule type" value="Genomic_DNA"/>
</dbReference>
<gene>
    <name evidence="2" type="ORF">C4541_12535</name>
</gene>
<comment type="caution">
    <text evidence="2">The sequence shown here is derived from an EMBL/GenBank/DDBJ whole genome shotgun (WGS) entry which is preliminary data.</text>
</comment>
<evidence type="ECO:0000313" key="3">
    <source>
        <dbReference type="Proteomes" id="UP000266426"/>
    </source>
</evidence>
<sequence length="319" mass="37112">MKNSFIFYIAFVLIICWRTIVISDEIELNDGTVYTGRVIKETGSSLLFQTEIGVFEIQRDAIKNMRFAEQWGIEDHVVLHDDGNVQNNGAQSDKLLEFNTHYFPLKNSMKWVYNVRYRPHDSSGTIMTEHKRFFQETWSLSEAEGIRDSFYFAQFEQNVGRIFRMEITSSDADSLNTSKILFIGFESNRSDNLYLVMTDEDVSRELIFYQRLMPVNPFLKAQKEWKDIGQENNSFFYSASTIEGVEGINTDAGYFEDCLVVHHTYTIENQQIFSEVYIWYAPGVGMVKMVQDIHYPDNNNSDGITNILQEYDLAEYGVQ</sequence>
<feature type="domain" description="DUF3108" evidence="1">
    <location>
        <begin position="241"/>
        <end position="288"/>
    </location>
</feature>
<dbReference type="AlphaFoldDB" id="A0A3A4QUD8"/>
<proteinExistence type="predicted"/>
<dbReference type="InterPro" id="IPR049279">
    <property type="entry name" value="DUF3108-like"/>
</dbReference>
<dbReference type="Gene3D" id="2.40.360.20">
    <property type="match status" value="1"/>
</dbReference>
<dbReference type="Proteomes" id="UP000266426">
    <property type="component" value="Unassembled WGS sequence"/>
</dbReference>
<evidence type="ECO:0000259" key="1">
    <source>
        <dbReference type="Pfam" id="PF21347"/>
    </source>
</evidence>
<reference evidence="2 3" key="1">
    <citation type="journal article" date="2017" name="ISME J.">
        <title>Energy and carbon metabolisms in a deep terrestrial subsurface fluid microbial community.</title>
        <authorList>
            <person name="Momper L."/>
            <person name="Jungbluth S.P."/>
            <person name="Lee M.D."/>
            <person name="Amend J.P."/>
        </authorList>
    </citation>
    <scope>NUCLEOTIDE SEQUENCE [LARGE SCALE GENOMIC DNA]</scope>
    <source>
        <strain evidence="2">SURF_26</strain>
    </source>
</reference>
<evidence type="ECO:0000313" key="2">
    <source>
        <dbReference type="EMBL" id="RJP56289.1"/>
    </source>
</evidence>
<name>A0A3A4QUD8_9BACT</name>
<organism evidence="2 3">
    <name type="scientific">Candidatus Auribacter fodinae</name>
    <dbReference type="NCBI Taxonomy" id="2093366"/>
    <lineage>
        <taxon>Bacteria</taxon>
        <taxon>Pseudomonadati</taxon>
        <taxon>Candidatus Auribacterota</taxon>
        <taxon>Candidatus Auribacteria</taxon>
        <taxon>Candidatus Auribacterales</taxon>
        <taxon>Candidatus Auribacteraceae</taxon>
        <taxon>Candidatus Auribacter</taxon>
    </lineage>
</organism>